<proteinExistence type="predicted"/>
<dbReference type="EMBL" id="MU802867">
    <property type="protein sequence ID" value="KAJ3978649.1"/>
    <property type="molecule type" value="Genomic_DNA"/>
</dbReference>
<feature type="compositionally biased region" description="Acidic residues" evidence="1">
    <location>
        <begin position="156"/>
        <end position="168"/>
    </location>
</feature>
<evidence type="ECO:0000313" key="3">
    <source>
        <dbReference type="Proteomes" id="UP001163850"/>
    </source>
</evidence>
<sequence length="279" mass="31865">MSTTSTTTETTQERRERLLRLQEERQRVREAEAARQAAEFEEEMRRLEEEAAHEAELAAEKKRLEEEKIAEQARRAEEQRKESERSARDRARALKKLEEEKRKEKANSRVTDEAAKRRELAAAAALRRSLPQSPQPASGSQSHKKLIKSPSKVRDDSEELTEEEEEEVPAPRGVKRKVMTVMEVLLIPMIPIPRREIMVTVRILTPLRPPTCDLLVTGVSYNTAKTSVARRRGIDEHRHVPFAINSANGAVGPVKMPLVDRGLSEQNWKRTCIKDPQGE</sequence>
<evidence type="ECO:0000313" key="2">
    <source>
        <dbReference type="EMBL" id="KAJ3978649.1"/>
    </source>
</evidence>
<protein>
    <submittedName>
        <fullName evidence="2">Uncharacterized protein</fullName>
    </submittedName>
</protein>
<feature type="region of interest" description="Disordered" evidence="1">
    <location>
        <begin position="30"/>
        <end position="171"/>
    </location>
</feature>
<evidence type="ECO:0000256" key="1">
    <source>
        <dbReference type="SAM" id="MobiDB-lite"/>
    </source>
</evidence>
<feature type="compositionally biased region" description="Basic and acidic residues" evidence="1">
    <location>
        <begin position="43"/>
        <end position="120"/>
    </location>
</feature>
<accession>A0AA38PN79</accession>
<gene>
    <name evidence="2" type="ORF">F5890DRAFT_1559930</name>
</gene>
<reference evidence="2" key="1">
    <citation type="submission" date="2022-08" db="EMBL/GenBank/DDBJ databases">
        <authorList>
            <consortium name="DOE Joint Genome Institute"/>
            <person name="Min B."/>
            <person name="Riley R."/>
            <person name="Sierra-Patev S."/>
            <person name="Naranjo-Ortiz M."/>
            <person name="Looney B."/>
            <person name="Konkel Z."/>
            <person name="Slot J.C."/>
            <person name="Sakamoto Y."/>
            <person name="Steenwyk J.L."/>
            <person name="Rokas A."/>
            <person name="Carro J."/>
            <person name="Camarero S."/>
            <person name="Ferreira P."/>
            <person name="Molpeceres G."/>
            <person name="Ruiz-Duenas F.J."/>
            <person name="Serrano A."/>
            <person name="Henrissat B."/>
            <person name="Drula E."/>
            <person name="Hughes K.W."/>
            <person name="Mata J.L."/>
            <person name="Ishikawa N.K."/>
            <person name="Vargas-Isla R."/>
            <person name="Ushijima S."/>
            <person name="Smith C.A."/>
            <person name="Ahrendt S."/>
            <person name="Andreopoulos W."/>
            <person name="He G."/>
            <person name="Labutti K."/>
            <person name="Lipzen A."/>
            <person name="Ng V."/>
            <person name="Sandor L."/>
            <person name="Barry K."/>
            <person name="Martinez A.T."/>
            <person name="Xiao Y."/>
            <person name="Gibbons J.G."/>
            <person name="Terashima K."/>
            <person name="Hibbett D.S."/>
            <person name="Grigoriev I.V."/>
        </authorList>
    </citation>
    <scope>NUCLEOTIDE SEQUENCE</scope>
    <source>
        <strain evidence="2">TFB7829</strain>
    </source>
</reference>
<dbReference type="AlphaFoldDB" id="A0AA38PN79"/>
<feature type="compositionally biased region" description="Low complexity" evidence="1">
    <location>
        <begin position="121"/>
        <end position="141"/>
    </location>
</feature>
<organism evidence="2 3">
    <name type="scientific">Lentinula detonsa</name>
    <dbReference type="NCBI Taxonomy" id="2804962"/>
    <lineage>
        <taxon>Eukaryota</taxon>
        <taxon>Fungi</taxon>
        <taxon>Dikarya</taxon>
        <taxon>Basidiomycota</taxon>
        <taxon>Agaricomycotina</taxon>
        <taxon>Agaricomycetes</taxon>
        <taxon>Agaricomycetidae</taxon>
        <taxon>Agaricales</taxon>
        <taxon>Marasmiineae</taxon>
        <taxon>Omphalotaceae</taxon>
        <taxon>Lentinula</taxon>
    </lineage>
</organism>
<dbReference type="Proteomes" id="UP001163850">
    <property type="component" value="Unassembled WGS sequence"/>
</dbReference>
<name>A0AA38PN79_9AGAR</name>
<comment type="caution">
    <text evidence="2">The sequence shown here is derived from an EMBL/GenBank/DDBJ whole genome shotgun (WGS) entry which is preliminary data.</text>
</comment>